<accession>A0AA39UZ86</accession>
<organism evidence="2 3">
    <name type="scientific">Cladonia borealis</name>
    <dbReference type="NCBI Taxonomy" id="184061"/>
    <lineage>
        <taxon>Eukaryota</taxon>
        <taxon>Fungi</taxon>
        <taxon>Dikarya</taxon>
        <taxon>Ascomycota</taxon>
        <taxon>Pezizomycotina</taxon>
        <taxon>Lecanoromycetes</taxon>
        <taxon>OSLEUM clade</taxon>
        <taxon>Lecanoromycetidae</taxon>
        <taxon>Lecanorales</taxon>
        <taxon>Lecanorineae</taxon>
        <taxon>Cladoniaceae</taxon>
        <taxon>Cladonia</taxon>
    </lineage>
</organism>
<sequence length="181" mass="19922">MGDQPSDPTSTQPASDSPDTSSPPHHHFHIHLPHHPTTSPTAPGTHHIHLHIPHPFSKPSWSQPPFFRPSSSTQQQPPPPTQSSTHPAPPLLHSTDPTTAPLRAFAEEKSNQHPGEDGSFGNGYTTTMSWGAGSWILPHEGDTPKPPDERRGIHYHYHLEGFPGDWVEAGKEEEKGEEKKD</sequence>
<evidence type="ECO:0000313" key="2">
    <source>
        <dbReference type="EMBL" id="KAK0509653.1"/>
    </source>
</evidence>
<feature type="compositionally biased region" description="Low complexity" evidence="1">
    <location>
        <begin position="1"/>
        <end position="23"/>
    </location>
</feature>
<evidence type="ECO:0000256" key="1">
    <source>
        <dbReference type="SAM" id="MobiDB-lite"/>
    </source>
</evidence>
<evidence type="ECO:0000313" key="3">
    <source>
        <dbReference type="Proteomes" id="UP001166286"/>
    </source>
</evidence>
<feature type="compositionally biased region" description="Basic residues" evidence="1">
    <location>
        <begin position="24"/>
        <end position="34"/>
    </location>
</feature>
<feature type="compositionally biased region" description="Low complexity" evidence="1">
    <location>
        <begin position="59"/>
        <end position="75"/>
    </location>
</feature>
<dbReference type="EMBL" id="JAFEKC020000018">
    <property type="protein sequence ID" value="KAK0509653.1"/>
    <property type="molecule type" value="Genomic_DNA"/>
</dbReference>
<keyword evidence="3" id="KW-1185">Reference proteome</keyword>
<feature type="compositionally biased region" description="Basic and acidic residues" evidence="1">
    <location>
        <begin position="105"/>
        <end position="116"/>
    </location>
</feature>
<feature type="compositionally biased region" description="Basic and acidic residues" evidence="1">
    <location>
        <begin position="139"/>
        <end position="152"/>
    </location>
</feature>
<feature type="region of interest" description="Disordered" evidence="1">
    <location>
        <begin position="1"/>
        <end position="153"/>
    </location>
</feature>
<name>A0AA39UZ86_9LECA</name>
<proteinExistence type="predicted"/>
<dbReference type="AlphaFoldDB" id="A0AA39UZ86"/>
<protein>
    <submittedName>
        <fullName evidence="2">Uncharacterized protein</fullName>
    </submittedName>
</protein>
<reference evidence="2" key="1">
    <citation type="submission" date="2023-03" db="EMBL/GenBank/DDBJ databases">
        <title>Complete genome of Cladonia borealis.</title>
        <authorList>
            <person name="Park H."/>
        </authorList>
    </citation>
    <scope>NUCLEOTIDE SEQUENCE</scope>
    <source>
        <strain evidence="2">ANT050790</strain>
    </source>
</reference>
<gene>
    <name evidence="2" type="ORF">JMJ35_008047</name>
</gene>
<dbReference type="Proteomes" id="UP001166286">
    <property type="component" value="Unassembled WGS sequence"/>
</dbReference>
<comment type="caution">
    <text evidence="2">The sequence shown here is derived from an EMBL/GenBank/DDBJ whole genome shotgun (WGS) entry which is preliminary data.</text>
</comment>